<proteinExistence type="predicted"/>
<organism evidence="4 5">
    <name type="scientific">Caballeronia grimmiae</name>
    <dbReference type="NCBI Taxonomy" id="1071679"/>
    <lineage>
        <taxon>Bacteria</taxon>
        <taxon>Pseudomonadati</taxon>
        <taxon>Pseudomonadota</taxon>
        <taxon>Betaproteobacteria</taxon>
        <taxon>Burkholderiales</taxon>
        <taxon>Burkholderiaceae</taxon>
        <taxon>Caballeronia</taxon>
    </lineage>
</organism>
<dbReference type="AlphaFoldDB" id="A0A069NAW3"/>
<dbReference type="eggNOG" id="ENOG502ZYWX">
    <property type="taxonomic scope" value="Bacteria"/>
</dbReference>
<dbReference type="OrthoDB" id="9110675at2"/>
<accession>A0A069NAW3</accession>
<dbReference type="Pfam" id="PF09361">
    <property type="entry name" value="Phasin_2"/>
    <property type="match status" value="1"/>
</dbReference>
<evidence type="ECO:0000256" key="1">
    <source>
        <dbReference type="SAM" id="MobiDB-lite"/>
    </source>
</evidence>
<dbReference type="Proteomes" id="UP000597138">
    <property type="component" value="Unassembled WGS sequence"/>
</dbReference>
<name>A0A069NAW3_9BURK</name>
<reference evidence="4 5" key="2">
    <citation type="submission" date="2014-03" db="EMBL/GenBank/DDBJ databases">
        <title>Draft Genome Sequences of Four Burkholderia Strains.</title>
        <authorList>
            <person name="Liu X.Y."/>
            <person name="Li C.X."/>
            <person name="Xu J.H."/>
        </authorList>
    </citation>
    <scope>NUCLEOTIDE SEQUENCE [LARGE SCALE GENOMIC DNA]</scope>
    <source>
        <strain evidence="4 5">R27</strain>
    </source>
</reference>
<reference evidence="3" key="1">
    <citation type="journal article" date="2014" name="Int. J. Syst. Evol. Microbiol.">
        <title>Complete genome of a new Firmicutes species belonging to the dominant human colonic microbiota ('Ruminococcus bicirculans') reveals two chromosomes and a selective capacity to utilize plant glucans.</title>
        <authorList>
            <consortium name="NISC Comparative Sequencing Program"/>
            <person name="Wegmann U."/>
            <person name="Louis P."/>
            <person name="Goesmann A."/>
            <person name="Henrissat B."/>
            <person name="Duncan S.H."/>
            <person name="Flint H.J."/>
        </authorList>
    </citation>
    <scope>NUCLEOTIDE SEQUENCE</scope>
    <source>
        <strain evidence="3">CGMCC 1.11013</strain>
    </source>
</reference>
<dbReference type="EMBL" id="BMEG01000008">
    <property type="protein sequence ID" value="GGD85851.1"/>
    <property type="molecule type" value="Genomic_DNA"/>
</dbReference>
<dbReference type="Proteomes" id="UP000027439">
    <property type="component" value="Unassembled WGS sequence"/>
</dbReference>
<dbReference type="STRING" id="1071679.BG57_30495"/>
<dbReference type="InterPro" id="IPR018968">
    <property type="entry name" value="Phasin"/>
</dbReference>
<keyword evidence="6" id="KW-1185">Reference proteome</keyword>
<evidence type="ECO:0000313" key="4">
    <source>
        <dbReference type="EMBL" id="KDR25490.1"/>
    </source>
</evidence>
<sequence length="203" mass="21110">MFQYPGNIAYQMPSLARANLQAFLNASGRFASGLQELTELNVQTVRTVIEESSNLLKPGEDAGASVLGWQSALFAQLPLKAASYGQNVWSIITSTEADILGEVRSQYERNGISLKGLFDTAASEAQQGAQSAAQETGLVITSLADTASEATQAATQAAQETGGVILDASGDIASEAASAPKQLGETVETPIAKASRASSKRQG</sequence>
<gene>
    <name evidence="4" type="ORF">BG57_30495</name>
    <name evidence="3" type="ORF">GCM10010985_45530</name>
</gene>
<evidence type="ECO:0000313" key="6">
    <source>
        <dbReference type="Proteomes" id="UP000597138"/>
    </source>
</evidence>
<comment type="caution">
    <text evidence="4">The sequence shown here is derived from an EMBL/GenBank/DDBJ whole genome shotgun (WGS) entry which is preliminary data.</text>
</comment>
<feature type="region of interest" description="Disordered" evidence="1">
    <location>
        <begin position="176"/>
        <end position="203"/>
    </location>
</feature>
<evidence type="ECO:0000313" key="5">
    <source>
        <dbReference type="Proteomes" id="UP000027439"/>
    </source>
</evidence>
<feature type="domain" description="Phasin" evidence="2">
    <location>
        <begin position="12"/>
        <end position="100"/>
    </location>
</feature>
<protein>
    <recommendedName>
        <fullName evidence="2">Phasin domain-containing protein</fullName>
    </recommendedName>
</protein>
<evidence type="ECO:0000313" key="3">
    <source>
        <dbReference type="EMBL" id="GGD85851.1"/>
    </source>
</evidence>
<dbReference type="EMBL" id="JFHE01000074">
    <property type="protein sequence ID" value="KDR25490.1"/>
    <property type="molecule type" value="Genomic_DNA"/>
</dbReference>
<evidence type="ECO:0000259" key="2">
    <source>
        <dbReference type="Pfam" id="PF09361"/>
    </source>
</evidence>
<reference evidence="3" key="4">
    <citation type="submission" date="2024-05" db="EMBL/GenBank/DDBJ databases">
        <authorList>
            <person name="Sun Q."/>
            <person name="Zhou Y."/>
        </authorList>
    </citation>
    <scope>NUCLEOTIDE SEQUENCE</scope>
    <source>
        <strain evidence="3">CGMCC 1.11013</strain>
    </source>
</reference>
<dbReference type="RefSeq" id="WP_035970768.1">
    <property type="nucleotide sequence ID" value="NZ_BMEG01000008.1"/>
</dbReference>
<reference evidence="6" key="3">
    <citation type="journal article" date="2019" name="Int. J. Syst. Evol. Microbiol.">
        <title>The Global Catalogue of Microorganisms (GCM) 10K type strain sequencing project: providing services to taxonomists for standard genome sequencing and annotation.</title>
        <authorList>
            <consortium name="The Broad Institute Genomics Platform"/>
            <consortium name="The Broad Institute Genome Sequencing Center for Infectious Disease"/>
            <person name="Wu L."/>
            <person name="Ma J."/>
        </authorList>
    </citation>
    <scope>NUCLEOTIDE SEQUENCE [LARGE SCALE GENOMIC DNA]</scope>
    <source>
        <strain evidence="6">CGMCC 1.11013</strain>
    </source>
</reference>